<keyword evidence="4" id="KW-1185">Reference proteome</keyword>
<feature type="transmembrane region" description="Helical" evidence="1">
    <location>
        <begin position="78"/>
        <end position="111"/>
    </location>
</feature>
<name>A0ABV1BSJ8_9FIRM</name>
<dbReference type="NCBIfam" id="NF037970">
    <property type="entry name" value="vanZ_1"/>
    <property type="match status" value="1"/>
</dbReference>
<feature type="transmembrane region" description="Helical" evidence="1">
    <location>
        <begin position="6"/>
        <end position="23"/>
    </location>
</feature>
<protein>
    <submittedName>
        <fullName evidence="3">VanZ family protein</fullName>
    </submittedName>
</protein>
<dbReference type="Pfam" id="PF04892">
    <property type="entry name" value="VanZ"/>
    <property type="match status" value="1"/>
</dbReference>
<proteinExistence type="predicted"/>
<evidence type="ECO:0000313" key="3">
    <source>
        <dbReference type="EMBL" id="MEQ2378735.1"/>
    </source>
</evidence>
<dbReference type="InterPro" id="IPR006976">
    <property type="entry name" value="VanZ-like"/>
</dbReference>
<reference evidence="3 4" key="1">
    <citation type="submission" date="2024-03" db="EMBL/GenBank/DDBJ databases">
        <title>Human intestinal bacterial collection.</title>
        <authorList>
            <person name="Pauvert C."/>
            <person name="Hitch T.C.A."/>
            <person name="Clavel T."/>
        </authorList>
    </citation>
    <scope>NUCLEOTIDE SEQUENCE [LARGE SCALE GENOMIC DNA]</scope>
    <source>
        <strain evidence="3 4">CLA-AA-H255</strain>
    </source>
</reference>
<keyword evidence="1" id="KW-0812">Transmembrane</keyword>
<organism evidence="3 4">
    <name type="scientific">[Lactobacillus] rogosae</name>
    <dbReference type="NCBI Taxonomy" id="706562"/>
    <lineage>
        <taxon>Bacteria</taxon>
        <taxon>Bacillati</taxon>
        <taxon>Bacillota</taxon>
        <taxon>Clostridia</taxon>
        <taxon>Lachnospirales</taxon>
        <taxon>Lachnospiraceae</taxon>
        <taxon>Lachnospira</taxon>
    </lineage>
</organism>
<dbReference type="Proteomes" id="UP001442364">
    <property type="component" value="Unassembled WGS sequence"/>
</dbReference>
<dbReference type="InterPro" id="IPR016747">
    <property type="entry name" value="Phosphotransbutyrylase"/>
</dbReference>
<evidence type="ECO:0000256" key="1">
    <source>
        <dbReference type="SAM" id="Phobius"/>
    </source>
</evidence>
<feature type="transmembrane region" description="Helical" evidence="1">
    <location>
        <begin position="131"/>
        <end position="149"/>
    </location>
</feature>
<dbReference type="RefSeq" id="WP_022501170.1">
    <property type="nucleotide sequence ID" value="NZ_DAWDIQ010000021.1"/>
</dbReference>
<evidence type="ECO:0000313" key="4">
    <source>
        <dbReference type="Proteomes" id="UP001442364"/>
    </source>
</evidence>
<dbReference type="PIRSF" id="PIRSF019083">
    <property type="entry name" value="UCP019083_VanZ"/>
    <property type="match status" value="1"/>
</dbReference>
<evidence type="ECO:0000259" key="2">
    <source>
        <dbReference type="Pfam" id="PF04892"/>
    </source>
</evidence>
<comment type="caution">
    <text evidence="3">The sequence shown here is derived from an EMBL/GenBank/DDBJ whole genome shotgun (WGS) entry which is preliminary data.</text>
</comment>
<accession>A0ABV1BSJ8</accession>
<keyword evidence="1" id="KW-0472">Membrane</keyword>
<sequence>MSIKKILIWLPAIVMAMIIFGFSKQDGEESSGLSYKAADIILTVCDKAGIIDCNENNRESMIEAVQFPIRKAAHMTEYAIFSIFVMIALIVDGIKGVRIPVISAVIAIAFAATDEFHQTFVPGRYGCVLDVLIDAAGSIIGLIIVYIIYKNMCKHKGEKCNNIN</sequence>
<gene>
    <name evidence="3" type="ORF">WMO14_02385</name>
</gene>
<keyword evidence="1" id="KW-1133">Transmembrane helix</keyword>
<dbReference type="EMBL" id="JBBMER010000001">
    <property type="protein sequence ID" value="MEQ2378735.1"/>
    <property type="molecule type" value="Genomic_DNA"/>
</dbReference>
<feature type="domain" description="VanZ-like" evidence="2">
    <location>
        <begin position="9"/>
        <end position="148"/>
    </location>
</feature>